<dbReference type="Proteomes" id="UP000466864">
    <property type="component" value="Unassembled WGS sequence"/>
</dbReference>
<protein>
    <recommendedName>
        <fullName evidence="1">Uroporphyrinogen decarboxylase (URO-D) domain-containing protein</fullName>
    </recommendedName>
</protein>
<dbReference type="AlphaFoldDB" id="A0A7X2TN69"/>
<keyword evidence="3" id="KW-1185">Reference proteome</keyword>
<accession>A0A7X2TN69</accession>
<dbReference type="InterPro" id="IPR038071">
    <property type="entry name" value="UROD/MetE-like_sf"/>
</dbReference>
<feature type="domain" description="Uroporphyrinogen decarboxylase (URO-D)" evidence="1">
    <location>
        <begin position="210"/>
        <end position="385"/>
    </location>
</feature>
<name>A0A7X2TN69_9FIRM</name>
<dbReference type="InterPro" id="IPR000257">
    <property type="entry name" value="Uroporphyrinogen_deCOase"/>
</dbReference>
<evidence type="ECO:0000313" key="2">
    <source>
        <dbReference type="EMBL" id="MST81907.1"/>
    </source>
</evidence>
<proteinExistence type="predicted"/>
<dbReference type="SUPFAM" id="SSF51726">
    <property type="entry name" value="UROD/MetE-like"/>
    <property type="match status" value="1"/>
</dbReference>
<gene>
    <name evidence="2" type="ORF">FYJ60_06220</name>
</gene>
<dbReference type="Gene3D" id="3.20.20.210">
    <property type="match status" value="1"/>
</dbReference>
<organism evidence="2 3">
    <name type="scientific">Bilifractor porci</name>
    <dbReference type="NCBI Taxonomy" id="2606636"/>
    <lineage>
        <taxon>Bacteria</taxon>
        <taxon>Bacillati</taxon>
        <taxon>Bacillota</taxon>
        <taxon>Clostridia</taxon>
        <taxon>Lachnospirales</taxon>
        <taxon>Lachnospiraceae</taxon>
        <taxon>Bilifractor</taxon>
    </lineage>
</organism>
<dbReference type="GO" id="GO:0004853">
    <property type="term" value="F:uroporphyrinogen decarboxylase activity"/>
    <property type="evidence" value="ECO:0007669"/>
    <property type="project" value="InterPro"/>
</dbReference>
<dbReference type="Pfam" id="PF01208">
    <property type="entry name" value="URO-D"/>
    <property type="match status" value="1"/>
</dbReference>
<reference evidence="2 3" key="1">
    <citation type="submission" date="2019-08" db="EMBL/GenBank/DDBJ databases">
        <title>In-depth cultivation of the pig gut microbiome towards novel bacterial diversity and tailored functional studies.</title>
        <authorList>
            <person name="Wylensek D."/>
            <person name="Hitch T.C.A."/>
            <person name="Clavel T."/>
        </authorList>
    </citation>
    <scope>NUCLEOTIDE SEQUENCE [LARGE SCALE GENOMIC DNA]</scope>
    <source>
        <strain evidence="2 3">Oil+RF-744-WCA-WT-13</strain>
    </source>
</reference>
<dbReference type="EMBL" id="VUMV01000003">
    <property type="protein sequence ID" value="MST81907.1"/>
    <property type="molecule type" value="Genomic_DNA"/>
</dbReference>
<sequence length="411" mass="46153">MKTQEFNERIGRVMDAVSLREGDRVPFIPSMNNFYALHYGVSIQNAMNDCRSLTQAIQKYVNDYNPDMVYSPGAFFPIPPMETAGYTNAKWPGSYWDLPENTPYQYVDSSYMDEDDYETYLKDPSAFLLHRVLPGKYKNLSGLSMLNLPGLCGQSIYSLAAFGLPSVQKTLQTMIKVGQQVSEALQRGAELSFTLVNEGYPVYGDAVACCPFDDFADNVRGLLDTCMDLVTDPEPLNEVLTRWGDVSIPGAVETARMTHQQFVFIPLHCGTDNFMSPDNYNKYYWPHLKRLLLALIKAGLTPFVFCEGHYDTRLETIRDIPKGKVIYSFESVDMKNAKRILGDTACIAGGFPTSLLMEGHKPEDVENKVKEMMDICAPGGGFIMSNSVALDYVEPALMHAWRNATEKYGTF</sequence>
<comment type="caution">
    <text evidence="2">The sequence shown here is derived from an EMBL/GenBank/DDBJ whole genome shotgun (WGS) entry which is preliminary data.</text>
</comment>
<dbReference type="GO" id="GO:0006779">
    <property type="term" value="P:porphyrin-containing compound biosynthetic process"/>
    <property type="evidence" value="ECO:0007669"/>
    <property type="project" value="InterPro"/>
</dbReference>
<dbReference type="RefSeq" id="WP_154457810.1">
    <property type="nucleotide sequence ID" value="NZ_VUMV01000003.1"/>
</dbReference>
<evidence type="ECO:0000313" key="3">
    <source>
        <dbReference type="Proteomes" id="UP000466864"/>
    </source>
</evidence>
<evidence type="ECO:0000259" key="1">
    <source>
        <dbReference type="Pfam" id="PF01208"/>
    </source>
</evidence>